<reference evidence="3 4" key="1">
    <citation type="submission" date="2020-07" db="EMBL/GenBank/DDBJ databases">
        <title>Sequencing the genomes of 1000 actinobacteria strains.</title>
        <authorList>
            <person name="Klenk H.-P."/>
        </authorList>
    </citation>
    <scope>NUCLEOTIDE SEQUENCE [LARGE SCALE GENOMIC DNA]</scope>
    <source>
        <strain evidence="3 4">DSM 18248</strain>
    </source>
</reference>
<feature type="region of interest" description="Disordered" evidence="1">
    <location>
        <begin position="26"/>
        <end position="59"/>
    </location>
</feature>
<gene>
    <name evidence="3" type="ORF">BKA05_001388</name>
</gene>
<organism evidence="3 4">
    <name type="scientific">Nocardioides marinus</name>
    <dbReference type="NCBI Taxonomy" id="374514"/>
    <lineage>
        <taxon>Bacteria</taxon>
        <taxon>Bacillati</taxon>
        <taxon>Actinomycetota</taxon>
        <taxon>Actinomycetes</taxon>
        <taxon>Propionibacteriales</taxon>
        <taxon>Nocardioidaceae</taxon>
        <taxon>Nocardioides</taxon>
    </lineage>
</organism>
<dbReference type="AlphaFoldDB" id="A0A7Y9YCU7"/>
<dbReference type="RefSeq" id="WP_179530791.1">
    <property type="nucleotide sequence ID" value="NZ_BAAAPP010000004.1"/>
</dbReference>
<evidence type="ECO:0000256" key="1">
    <source>
        <dbReference type="SAM" id="MobiDB-lite"/>
    </source>
</evidence>
<feature type="compositionally biased region" description="Low complexity" evidence="1">
    <location>
        <begin position="26"/>
        <end position="42"/>
    </location>
</feature>
<keyword evidence="2" id="KW-0732">Signal</keyword>
<evidence type="ECO:0008006" key="5">
    <source>
        <dbReference type="Google" id="ProtNLM"/>
    </source>
</evidence>
<keyword evidence="4" id="KW-1185">Reference proteome</keyword>
<dbReference type="EMBL" id="JACBZI010000001">
    <property type="protein sequence ID" value="NYI09873.1"/>
    <property type="molecule type" value="Genomic_DNA"/>
</dbReference>
<comment type="caution">
    <text evidence="3">The sequence shown here is derived from an EMBL/GenBank/DDBJ whole genome shotgun (WGS) entry which is preliminary data.</text>
</comment>
<feature type="signal peptide" evidence="2">
    <location>
        <begin position="1"/>
        <end position="23"/>
    </location>
</feature>
<evidence type="ECO:0000313" key="4">
    <source>
        <dbReference type="Proteomes" id="UP000537326"/>
    </source>
</evidence>
<proteinExistence type="predicted"/>
<dbReference type="PROSITE" id="PS51257">
    <property type="entry name" value="PROKAR_LIPOPROTEIN"/>
    <property type="match status" value="1"/>
</dbReference>
<dbReference type="Proteomes" id="UP000537326">
    <property type="component" value="Unassembled WGS sequence"/>
</dbReference>
<feature type="chain" id="PRO_5031300227" description="Lipoprotein LprG" evidence="2">
    <location>
        <begin position="24"/>
        <end position="277"/>
    </location>
</feature>
<accession>A0A7Y9YCU7</accession>
<dbReference type="Gene3D" id="2.50.20.20">
    <property type="match status" value="1"/>
</dbReference>
<protein>
    <recommendedName>
        <fullName evidence="5">Lipoprotein LprG</fullName>
    </recommendedName>
</protein>
<evidence type="ECO:0000313" key="3">
    <source>
        <dbReference type="EMBL" id="NYI09873.1"/>
    </source>
</evidence>
<dbReference type="InterPro" id="IPR029046">
    <property type="entry name" value="LolA/LolB/LppX"/>
</dbReference>
<sequence>MRTRLAALALTLPLGLAALTACEDDSSAAGDAPASTGSTSGADAGGAGAEVPEVSEGEELSAEEFGALMVAAFEKATTADLVMSMTAGGQDIEVTGQADYSSDPVSMRMEMTGMGGTGDMEIIVVDNAMYMKLAVMSDKFLKLDLDDPDNPVGGSFTGQLDPRAQAEVIEQGLQTATYVGQEEVDGETLDHYTAVVDSQAMLDQLEGAGDVAGQLPETVTYELWLTEDGLYRQMEIDMGAVAGEMLMRFEDWGTDVDIEAPPASQVTDMGDMAGMMG</sequence>
<evidence type="ECO:0000256" key="2">
    <source>
        <dbReference type="SAM" id="SignalP"/>
    </source>
</evidence>
<name>A0A7Y9YCU7_9ACTN</name>
<dbReference type="SUPFAM" id="SSF89392">
    <property type="entry name" value="Prokaryotic lipoproteins and lipoprotein localization factors"/>
    <property type="match status" value="1"/>
</dbReference>